<keyword evidence="5" id="KW-1185">Reference proteome</keyword>
<proteinExistence type="predicted"/>
<dbReference type="Proteomes" id="UP000054359">
    <property type="component" value="Unassembled WGS sequence"/>
</dbReference>
<evidence type="ECO:0000313" key="4">
    <source>
        <dbReference type="EMBL" id="KFM78999.1"/>
    </source>
</evidence>
<dbReference type="EMBL" id="KK120766">
    <property type="protein sequence ID" value="KFM78999.1"/>
    <property type="molecule type" value="Genomic_DNA"/>
</dbReference>
<feature type="domain" description="DDE Tnp4" evidence="3">
    <location>
        <begin position="24"/>
        <end position="89"/>
    </location>
</feature>
<dbReference type="STRING" id="407821.A0A087UNR0"/>
<protein>
    <recommendedName>
        <fullName evidence="3">DDE Tnp4 domain-containing protein</fullName>
    </recommendedName>
</protein>
<feature type="non-terminal residue" evidence="4">
    <location>
        <position position="108"/>
    </location>
</feature>
<sequence>MKQWLEIERNFYKLWNFPMCVGAMDGKHVKISPPPKSGSLYYNYKGDFSIVLLALVDADLKFLYVDIGTNGRVSDGGVWAKSILKKAIDDNTLNIPEADQLPYSTVKV</sequence>
<name>A0A087UNR0_STEMI</name>
<comment type="cofactor">
    <cofactor evidence="1">
        <name>a divalent metal cation</name>
        <dbReference type="ChEBI" id="CHEBI:60240"/>
    </cofactor>
</comment>
<dbReference type="OMA" id="HINIRPC"/>
<dbReference type="InterPro" id="IPR027806">
    <property type="entry name" value="HARBI1_dom"/>
</dbReference>
<evidence type="ECO:0000256" key="1">
    <source>
        <dbReference type="ARBA" id="ARBA00001968"/>
    </source>
</evidence>
<dbReference type="GO" id="GO:0046872">
    <property type="term" value="F:metal ion binding"/>
    <property type="evidence" value="ECO:0007669"/>
    <property type="project" value="UniProtKB-KW"/>
</dbReference>
<keyword evidence="2" id="KW-0479">Metal-binding</keyword>
<organism evidence="4 5">
    <name type="scientific">Stegodyphus mimosarum</name>
    <name type="common">African social velvet spider</name>
    <dbReference type="NCBI Taxonomy" id="407821"/>
    <lineage>
        <taxon>Eukaryota</taxon>
        <taxon>Metazoa</taxon>
        <taxon>Ecdysozoa</taxon>
        <taxon>Arthropoda</taxon>
        <taxon>Chelicerata</taxon>
        <taxon>Arachnida</taxon>
        <taxon>Araneae</taxon>
        <taxon>Araneomorphae</taxon>
        <taxon>Entelegynae</taxon>
        <taxon>Eresoidea</taxon>
        <taxon>Eresidae</taxon>
        <taxon>Stegodyphus</taxon>
    </lineage>
</organism>
<accession>A0A087UNR0</accession>
<gene>
    <name evidence="4" type="ORF">X975_00232</name>
</gene>
<dbReference type="Pfam" id="PF13359">
    <property type="entry name" value="DDE_Tnp_4"/>
    <property type="match status" value="1"/>
</dbReference>
<evidence type="ECO:0000256" key="2">
    <source>
        <dbReference type="ARBA" id="ARBA00022723"/>
    </source>
</evidence>
<reference evidence="4 5" key="1">
    <citation type="submission" date="2013-11" db="EMBL/GenBank/DDBJ databases">
        <title>Genome sequencing of Stegodyphus mimosarum.</title>
        <authorList>
            <person name="Bechsgaard J."/>
        </authorList>
    </citation>
    <scope>NUCLEOTIDE SEQUENCE [LARGE SCALE GENOMIC DNA]</scope>
</reference>
<evidence type="ECO:0000259" key="3">
    <source>
        <dbReference type="Pfam" id="PF13359"/>
    </source>
</evidence>
<dbReference type="OrthoDB" id="6429055at2759"/>
<evidence type="ECO:0000313" key="5">
    <source>
        <dbReference type="Proteomes" id="UP000054359"/>
    </source>
</evidence>
<dbReference type="AlphaFoldDB" id="A0A087UNR0"/>